<dbReference type="eggNOG" id="COG4103">
    <property type="taxonomic scope" value="Bacteria"/>
</dbReference>
<dbReference type="SUPFAM" id="SSF158682">
    <property type="entry name" value="TerB-like"/>
    <property type="match status" value="1"/>
</dbReference>
<dbReference type="Proteomes" id="UP000019205">
    <property type="component" value="Chromosome"/>
</dbReference>
<reference evidence="2 3" key="1">
    <citation type="journal article" date="2007" name="Proc. Natl. Acad. Sci. U.S.A.">
        <title>Characterization of a marine gammaproteobacterium capable of aerobic anoxygenic photosynthesis.</title>
        <authorList>
            <person name="Fuchs B.M."/>
            <person name="Spring S."/>
            <person name="Teeling H."/>
            <person name="Quast C."/>
            <person name="Wulf J."/>
            <person name="Schattenhofer M."/>
            <person name="Yan S."/>
            <person name="Ferriera S."/>
            <person name="Johnson J."/>
            <person name="Glockner F.O."/>
            <person name="Amann R."/>
        </authorList>
    </citation>
    <scope>NUCLEOTIDE SEQUENCE [LARGE SCALE GENOMIC DNA]</scope>
    <source>
        <strain evidence="2">KT71</strain>
    </source>
</reference>
<evidence type="ECO:0000259" key="1">
    <source>
        <dbReference type="Pfam" id="PF05099"/>
    </source>
</evidence>
<comment type="caution">
    <text evidence="2">The sequence shown here is derived from an EMBL/GenBank/DDBJ whole genome shotgun (WGS) entry which is preliminary data.</text>
</comment>
<protein>
    <recommendedName>
        <fullName evidence="1">Co-chaperone DjlA N-terminal domain-containing protein</fullName>
    </recommendedName>
</protein>
<name>A4ACE3_9GAMM</name>
<dbReference type="InterPro" id="IPR007791">
    <property type="entry name" value="DjlA_N"/>
</dbReference>
<reference evidence="2 3" key="2">
    <citation type="journal article" date="2009" name="PLoS ONE">
        <title>The photosynthetic apparatus and its regulation in the aerobic gammaproteobacterium Congregibacter litoralis gen. nov., sp. nov.</title>
        <authorList>
            <person name="Spring S."/>
            <person name="Lunsdorf H."/>
            <person name="Fuchs B.M."/>
            <person name="Tindall B.J."/>
        </authorList>
    </citation>
    <scope>NUCLEOTIDE SEQUENCE [LARGE SCALE GENOMIC DNA]</scope>
    <source>
        <strain evidence="2">KT71</strain>
    </source>
</reference>
<organism evidence="2 3">
    <name type="scientific">Congregibacter litoralis KT71</name>
    <dbReference type="NCBI Taxonomy" id="314285"/>
    <lineage>
        <taxon>Bacteria</taxon>
        <taxon>Pseudomonadati</taxon>
        <taxon>Pseudomonadota</taxon>
        <taxon>Gammaproteobacteria</taxon>
        <taxon>Cellvibrionales</taxon>
        <taxon>Halieaceae</taxon>
        <taxon>Congregibacter</taxon>
    </lineage>
</organism>
<dbReference type="STRING" id="314285.KT71_13330"/>
<evidence type="ECO:0000313" key="2">
    <source>
        <dbReference type="EMBL" id="EAQ96371.1"/>
    </source>
</evidence>
<dbReference type="InterPro" id="IPR029024">
    <property type="entry name" value="TerB-like"/>
</dbReference>
<accession>A4ACE3</accession>
<dbReference type="HOGENOM" id="CLU_111095_2_0_6"/>
<dbReference type="OrthoDB" id="5294347at2"/>
<evidence type="ECO:0000313" key="3">
    <source>
        <dbReference type="Proteomes" id="UP000019205"/>
    </source>
</evidence>
<proteinExistence type="predicted"/>
<dbReference type="EMBL" id="AAOA02000001">
    <property type="protein sequence ID" value="EAQ96371.1"/>
    <property type="molecule type" value="Genomic_DNA"/>
</dbReference>
<feature type="domain" description="Co-chaperone DjlA N-terminal" evidence="1">
    <location>
        <begin position="25"/>
        <end position="139"/>
    </location>
</feature>
<dbReference type="Gene3D" id="1.10.3680.10">
    <property type="entry name" value="TerB-like"/>
    <property type="match status" value="1"/>
</dbReference>
<dbReference type="RefSeq" id="WP_008295101.1">
    <property type="nucleotide sequence ID" value="NZ_CM002299.1"/>
</dbReference>
<dbReference type="CDD" id="cd07313">
    <property type="entry name" value="terB_like_2"/>
    <property type="match status" value="1"/>
</dbReference>
<dbReference type="Pfam" id="PF05099">
    <property type="entry name" value="TerB"/>
    <property type="match status" value="1"/>
</dbReference>
<sequence length="149" mass="16838">MIDALKKLFLEGPEENTRTPDEVRRIATAALLIEVARADFAQDAEEEAAMAQLLVSTLALDKQTVDALMSEANEAVDQATSLYEFTRLVNDHYGYEEKCQLINAMWRVAYADKSLSKYEEHLIRRASELIYVNHEDFIRGKIAAKEAVA</sequence>
<dbReference type="AlphaFoldDB" id="A4ACE3"/>
<gene>
    <name evidence="2" type="ORF">KT71_13330</name>
</gene>
<keyword evidence="3" id="KW-1185">Reference proteome</keyword>